<name>A0A4Y2UFC1_ARAVE</name>
<evidence type="ECO:0000313" key="3">
    <source>
        <dbReference type="Proteomes" id="UP000499080"/>
    </source>
</evidence>
<evidence type="ECO:0000256" key="1">
    <source>
        <dbReference type="SAM" id="MobiDB-lite"/>
    </source>
</evidence>
<comment type="caution">
    <text evidence="2">The sequence shown here is derived from an EMBL/GenBank/DDBJ whole genome shotgun (WGS) entry which is preliminary data.</text>
</comment>
<organism evidence="2 3">
    <name type="scientific">Araneus ventricosus</name>
    <name type="common">Orbweaver spider</name>
    <name type="synonym">Epeira ventricosa</name>
    <dbReference type="NCBI Taxonomy" id="182803"/>
    <lineage>
        <taxon>Eukaryota</taxon>
        <taxon>Metazoa</taxon>
        <taxon>Ecdysozoa</taxon>
        <taxon>Arthropoda</taxon>
        <taxon>Chelicerata</taxon>
        <taxon>Arachnida</taxon>
        <taxon>Araneae</taxon>
        <taxon>Araneomorphae</taxon>
        <taxon>Entelegynae</taxon>
        <taxon>Araneoidea</taxon>
        <taxon>Araneidae</taxon>
        <taxon>Araneus</taxon>
    </lineage>
</organism>
<gene>
    <name evidence="2" type="ORF">AVEN_119407_1</name>
</gene>
<dbReference type="AlphaFoldDB" id="A0A4Y2UFC1"/>
<evidence type="ECO:0000313" key="2">
    <source>
        <dbReference type="EMBL" id="GBO11735.1"/>
    </source>
</evidence>
<proteinExistence type="predicted"/>
<reference evidence="2 3" key="1">
    <citation type="journal article" date="2019" name="Sci. Rep.">
        <title>Orb-weaving spider Araneus ventricosus genome elucidates the spidroin gene catalogue.</title>
        <authorList>
            <person name="Kono N."/>
            <person name="Nakamura H."/>
            <person name="Ohtoshi R."/>
            <person name="Moran D.A.P."/>
            <person name="Shinohara A."/>
            <person name="Yoshida Y."/>
            <person name="Fujiwara M."/>
            <person name="Mori M."/>
            <person name="Tomita M."/>
            <person name="Arakawa K."/>
        </authorList>
    </citation>
    <scope>NUCLEOTIDE SEQUENCE [LARGE SCALE GENOMIC DNA]</scope>
</reference>
<keyword evidence="3" id="KW-1185">Reference proteome</keyword>
<accession>A0A4Y2UFC1</accession>
<dbReference type="Proteomes" id="UP000499080">
    <property type="component" value="Unassembled WGS sequence"/>
</dbReference>
<feature type="region of interest" description="Disordered" evidence="1">
    <location>
        <begin position="1"/>
        <end position="21"/>
    </location>
</feature>
<dbReference type="EMBL" id="BGPR01036499">
    <property type="protein sequence ID" value="GBO11735.1"/>
    <property type="molecule type" value="Genomic_DNA"/>
</dbReference>
<protein>
    <submittedName>
        <fullName evidence="2">Uncharacterized protein</fullName>
    </submittedName>
</protein>
<sequence length="233" mass="26011">MTRTTLALAPPLQTSSPQPRLSIPVDCNPYGGIDRAETSTVTLSASQNAAAPGRSVLVPSGLRKPGCDLRPKITSRLLLFGEFVGGLLPWEIVGLETSQHRLGIDGKKKNSHFQNFFVVLIKSNRPKTLEINVPDRVWFCLIDSAQFTPRDYFARNGCFFCSRPTRLTVRRRAAEKMDSEFLVEFNYVNVSIEVARGLFQEKSRYFQLWSVEEADIFACTSLSIFALIAAEGC</sequence>